<keyword evidence="6" id="KW-1185">Reference proteome</keyword>
<dbReference type="Pfam" id="PF07470">
    <property type="entry name" value="Glyco_hydro_88"/>
    <property type="match status" value="1"/>
</dbReference>
<feature type="binding site" evidence="4">
    <location>
        <position position="215"/>
    </location>
    <ligand>
        <name>substrate</name>
    </ligand>
</feature>
<dbReference type="GO" id="GO:0052757">
    <property type="term" value="F:chondroitin hydrolase activity"/>
    <property type="evidence" value="ECO:0007669"/>
    <property type="project" value="TreeGrafter"/>
</dbReference>
<feature type="binding site" evidence="4">
    <location>
        <position position="231"/>
    </location>
    <ligand>
        <name>substrate</name>
    </ligand>
</feature>
<dbReference type="InterPro" id="IPR012341">
    <property type="entry name" value="6hp_glycosidase-like_sf"/>
</dbReference>
<dbReference type="SUPFAM" id="SSF48208">
    <property type="entry name" value="Six-hairpin glycosidases"/>
    <property type="match status" value="1"/>
</dbReference>
<dbReference type="Proteomes" id="UP001169242">
    <property type="component" value="Unassembled WGS sequence"/>
</dbReference>
<feature type="active site" description="Proton donor" evidence="3">
    <location>
        <position position="155"/>
    </location>
</feature>
<feature type="active site" description="Nucleophile" evidence="3">
    <location>
        <position position="95"/>
    </location>
</feature>
<organism evidence="5 6">
    <name type="scientific">Holtiella tumoricola</name>
    <dbReference type="NCBI Taxonomy" id="3018743"/>
    <lineage>
        <taxon>Bacteria</taxon>
        <taxon>Bacillati</taxon>
        <taxon>Bacillota</taxon>
        <taxon>Clostridia</taxon>
        <taxon>Lachnospirales</taxon>
        <taxon>Cellulosilyticaceae</taxon>
        <taxon>Holtiella</taxon>
    </lineage>
</organism>
<evidence type="ECO:0000313" key="5">
    <source>
        <dbReference type="EMBL" id="MDA3734019.1"/>
    </source>
</evidence>
<dbReference type="InterPro" id="IPR052369">
    <property type="entry name" value="UG_Glycosaminoglycan_Hydrolase"/>
</dbReference>
<evidence type="ECO:0000256" key="2">
    <source>
        <dbReference type="ARBA" id="ARBA00038358"/>
    </source>
</evidence>
<proteinExistence type="inferred from homology"/>
<feature type="binding site" evidence="4">
    <location>
        <position position="227"/>
    </location>
    <ligand>
        <name>substrate</name>
    </ligand>
</feature>
<dbReference type="Gene3D" id="1.50.10.10">
    <property type="match status" value="1"/>
</dbReference>
<name>A0AA42DU35_9FIRM</name>
<dbReference type="AlphaFoldDB" id="A0AA42DU35"/>
<keyword evidence="1 5" id="KW-0378">Hydrolase</keyword>
<gene>
    <name evidence="5" type="ORF">PBV87_21325</name>
</gene>
<dbReference type="InterPro" id="IPR010905">
    <property type="entry name" value="Glyco_hydro_88"/>
</dbReference>
<dbReference type="RefSeq" id="WP_271013673.1">
    <property type="nucleotide sequence ID" value="NZ_JAQIFT010000069.1"/>
</dbReference>
<dbReference type="EMBL" id="JAQIFT010000069">
    <property type="protein sequence ID" value="MDA3734019.1"/>
    <property type="molecule type" value="Genomic_DNA"/>
</dbReference>
<feature type="binding site" evidence="4">
    <location>
        <position position="95"/>
    </location>
    <ligand>
        <name>substrate</name>
    </ligand>
</feature>
<feature type="binding site" evidence="4">
    <location>
        <position position="155"/>
    </location>
    <ligand>
        <name>substrate</name>
    </ligand>
</feature>
<evidence type="ECO:0000256" key="3">
    <source>
        <dbReference type="PIRSR" id="PIRSR610905-1"/>
    </source>
</evidence>
<dbReference type="InterPro" id="IPR008928">
    <property type="entry name" value="6-hairpin_glycosidase_sf"/>
</dbReference>
<sequence>METLHKELLEQALECAVRCLKTNLKDFTYSFQDSNSVNQFYKQTPNVEWTTGFCTGEYWLAYEYTKDEAFEEAALIQVESFLERIQKKIDVNHHDMGFLYTPSCVAAYKLIGDETGKEAALLAADNLIARFQEKGQFLQAWGALGVEDNYRLIIDCLLNLPLLYWASEVTGDEKYAQIARKHTTTSLQNLIRPDCSTYHTYFFDKNTGEPVRGVTHQGYRDGSAWARGQAWGVYGTALAYRYTQDPVCIELFEKITGFFIEKLPRDHVPYWDLEFEEGSDEPKDSSAAAIAVCGILEMLPNLEETKREYYQEATWYMLKSLIENYAVKDVKESNGLLLHGVYAKNSPYNPIPKDRGVDECNTWGDYFYLEALIRMTKRWNPYW</sequence>
<evidence type="ECO:0000256" key="4">
    <source>
        <dbReference type="PIRSR" id="PIRSR610905-2"/>
    </source>
</evidence>
<evidence type="ECO:0000313" key="6">
    <source>
        <dbReference type="Proteomes" id="UP001169242"/>
    </source>
</evidence>
<accession>A0AA42DU35</accession>
<dbReference type="GO" id="GO:0000272">
    <property type="term" value="P:polysaccharide catabolic process"/>
    <property type="evidence" value="ECO:0007669"/>
    <property type="project" value="TreeGrafter"/>
</dbReference>
<dbReference type="PANTHER" id="PTHR36845">
    <property type="entry name" value="HYDROLASE, PUTATIVE (AFU_ORTHOLOGUE AFUA_7G05090)-RELATED"/>
    <property type="match status" value="1"/>
</dbReference>
<comment type="caution">
    <text evidence="5">The sequence shown here is derived from an EMBL/GenBank/DDBJ whole genome shotgun (WGS) entry which is preliminary data.</text>
</comment>
<protein>
    <submittedName>
        <fullName evidence="5">Glycoside hydrolase family 88 protein</fullName>
    </submittedName>
</protein>
<reference evidence="5" key="1">
    <citation type="journal article" date="2023" name="Int. J. Syst. Evol. Microbiol.">
        <title>&lt;i&gt;Holtiella tumoricola&lt;/i&gt; gen. nov. sp. nov., isolated from a human clinical sample.</title>
        <authorList>
            <person name="Allen-Vercoe E."/>
            <person name="Daigneault M.C."/>
            <person name="Vancuren S.J."/>
            <person name="Cochrane K."/>
            <person name="O'Neal L.L."/>
            <person name="Sankaranarayanan K."/>
            <person name="Lawson P.A."/>
        </authorList>
    </citation>
    <scope>NUCLEOTIDE SEQUENCE</scope>
    <source>
        <strain evidence="5">CC70A</strain>
    </source>
</reference>
<comment type="similarity">
    <text evidence="2">Belongs to the glycosyl hydrolase 88 family.</text>
</comment>
<evidence type="ECO:0000256" key="1">
    <source>
        <dbReference type="ARBA" id="ARBA00022801"/>
    </source>
</evidence>
<feature type="binding site" evidence="4">
    <location>
        <position position="213"/>
    </location>
    <ligand>
        <name>substrate</name>
    </ligand>
</feature>
<dbReference type="PANTHER" id="PTHR36845:SF1">
    <property type="entry name" value="HYDROLASE, PUTATIVE (AFU_ORTHOLOGUE AFUA_7G05090)-RELATED"/>
    <property type="match status" value="1"/>
</dbReference>